<gene>
    <name evidence="1" type="ORF">NPIL_637591</name>
</gene>
<keyword evidence="2" id="KW-1185">Reference proteome</keyword>
<protein>
    <submittedName>
        <fullName evidence="1">Uncharacterized protein</fullName>
    </submittedName>
</protein>
<proteinExistence type="predicted"/>
<dbReference type="Proteomes" id="UP000887013">
    <property type="component" value="Unassembled WGS sequence"/>
</dbReference>
<sequence>MVHLGYKLFQSLWYELKLLEKPVTIYEFEESYRFHGSVLLNLHKAVWVHRKISPLFWIPFLYRNIDRMTSSQELYVIYTNFVLYHTVICKSNPFDQFVSVCSLITAIAELCSDVGHPEVLSYSPNILEVFFDRVLKEAFDKHGGWEGLQEYILKQNYLKFYGCKELSRNGQKIEEKLQQELNFAKYILKKVSKENKVFSTADFNENEVESDRVSLHLTSEFMNL</sequence>
<accession>A0A8X6U9G4</accession>
<comment type="caution">
    <text evidence="1">The sequence shown here is derived from an EMBL/GenBank/DDBJ whole genome shotgun (WGS) entry which is preliminary data.</text>
</comment>
<organism evidence="1 2">
    <name type="scientific">Nephila pilipes</name>
    <name type="common">Giant wood spider</name>
    <name type="synonym">Nephila maculata</name>
    <dbReference type="NCBI Taxonomy" id="299642"/>
    <lineage>
        <taxon>Eukaryota</taxon>
        <taxon>Metazoa</taxon>
        <taxon>Ecdysozoa</taxon>
        <taxon>Arthropoda</taxon>
        <taxon>Chelicerata</taxon>
        <taxon>Arachnida</taxon>
        <taxon>Araneae</taxon>
        <taxon>Araneomorphae</taxon>
        <taxon>Entelegynae</taxon>
        <taxon>Araneoidea</taxon>
        <taxon>Nephilidae</taxon>
        <taxon>Nephila</taxon>
    </lineage>
</organism>
<evidence type="ECO:0000313" key="2">
    <source>
        <dbReference type="Proteomes" id="UP000887013"/>
    </source>
</evidence>
<name>A0A8X6U9G4_NEPPI</name>
<dbReference type="AlphaFoldDB" id="A0A8X6U9G4"/>
<reference evidence="1" key="1">
    <citation type="submission" date="2020-08" db="EMBL/GenBank/DDBJ databases">
        <title>Multicomponent nature underlies the extraordinary mechanical properties of spider dragline silk.</title>
        <authorList>
            <person name="Kono N."/>
            <person name="Nakamura H."/>
            <person name="Mori M."/>
            <person name="Yoshida Y."/>
            <person name="Ohtoshi R."/>
            <person name="Malay A.D."/>
            <person name="Moran D.A.P."/>
            <person name="Tomita M."/>
            <person name="Numata K."/>
            <person name="Arakawa K."/>
        </authorList>
    </citation>
    <scope>NUCLEOTIDE SEQUENCE</scope>
</reference>
<evidence type="ECO:0000313" key="1">
    <source>
        <dbReference type="EMBL" id="GFT88172.1"/>
    </source>
</evidence>
<dbReference type="EMBL" id="BMAW01073542">
    <property type="protein sequence ID" value="GFT88172.1"/>
    <property type="molecule type" value="Genomic_DNA"/>
</dbReference>
<dbReference type="OrthoDB" id="10536653at2759"/>